<keyword evidence="6 7" id="KW-0472">Membrane</keyword>
<feature type="transmembrane region" description="Helical" evidence="7">
    <location>
        <begin position="74"/>
        <end position="96"/>
    </location>
</feature>
<organism evidence="9 10">
    <name type="scientific">Murimonas intestini</name>
    <dbReference type="NCBI Taxonomy" id="1337051"/>
    <lineage>
        <taxon>Bacteria</taxon>
        <taxon>Bacillati</taxon>
        <taxon>Bacillota</taxon>
        <taxon>Clostridia</taxon>
        <taxon>Lachnospirales</taxon>
        <taxon>Lachnospiraceae</taxon>
        <taxon>Murimonas</taxon>
    </lineage>
</organism>
<keyword evidence="4 7" id="KW-0812">Transmembrane</keyword>
<keyword evidence="2 7" id="KW-0813">Transport</keyword>
<comment type="caution">
    <text evidence="9">The sequence shown here is derived from an EMBL/GenBank/DDBJ whole genome shotgun (WGS) entry which is preliminary data.</text>
</comment>
<comment type="subcellular location">
    <subcellularLocation>
        <location evidence="1 7">Cell membrane</location>
        <topology evidence="1 7">Multi-pass membrane protein</topology>
    </subcellularLocation>
</comment>
<evidence type="ECO:0000256" key="2">
    <source>
        <dbReference type="ARBA" id="ARBA00022448"/>
    </source>
</evidence>
<evidence type="ECO:0000256" key="3">
    <source>
        <dbReference type="ARBA" id="ARBA00022475"/>
    </source>
</evidence>
<evidence type="ECO:0000313" key="9">
    <source>
        <dbReference type="EMBL" id="PWJ75197.1"/>
    </source>
</evidence>
<evidence type="ECO:0000256" key="1">
    <source>
        <dbReference type="ARBA" id="ARBA00004651"/>
    </source>
</evidence>
<name>A0AB73T3Q8_9FIRM</name>
<dbReference type="PANTHER" id="PTHR43744">
    <property type="entry name" value="ABC TRANSPORTER PERMEASE PROTEIN MG189-RELATED-RELATED"/>
    <property type="match status" value="1"/>
</dbReference>
<dbReference type="EMBL" id="QGGY01000007">
    <property type="protein sequence ID" value="PWJ75197.1"/>
    <property type="molecule type" value="Genomic_DNA"/>
</dbReference>
<dbReference type="Proteomes" id="UP000245412">
    <property type="component" value="Unassembled WGS sequence"/>
</dbReference>
<keyword evidence="10" id="KW-1185">Reference proteome</keyword>
<feature type="transmembrane region" description="Helical" evidence="7">
    <location>
        <begin position="181"/>
        <end position="203"/>
    </location>
</feature>
<feature type="transmembrane region" description="Helical" evidence="7">
    <location>
        <begin position="238"/>
        <end position="260"/>
    </location>
</feature>
<feature type="transmembrane region" description="Helical" evidence="7">
    <location>
        <begin position="108"/>
        <end position="130"/>
    </location>
</feature>
<dbReference type="Pfam" id="PF00528">
    <property type="entry name" value="BPD_transp_1"/>
    <property type="match status" value="1"/>
</dbReference>
<reference evidence="9 10" key="1">
    <citation type="submission" date="2018-05" db="EMBL/GenBank/DDBJ databases">
        <authorList>
            <person name="Goeker M."/>
            <person name="Huntemann M."/>
            <person name="Clum A."/>
            <person name="Pillay M."/>
            <person name="Palaniappan K."/>
            <person name="Varghese N."/>
            <person name="Mikhailova N."/>
            <person name="Stamatis D."/>
            <person name="Reddy T."/>
            <person name="Daum C."/>
            <person name="Shapiro N."/>
            <person name="Ivanova N."/>
            <person name="Kyrpides N."/>
            <person name="Woyke T."/>
        </authorList>
    </citation>
    <scope>NUCLEOTIDE SEQUENCE [LARGE SCALE GENOMIC DNA]</scope>
    <source>
        <strain evidence="9 10">DSM 26524</strain>
    </source>
</reference>
<dbReference type="InterPro" id="IPR035906">
    <property type="entry name" value="MetI-like_sf"/>
</dbReference>
<dbReference type="InterPro" id="IPR000515">
    <property type="entry name" value="MetI-like"/>
</dbReference>
<evidence type="ECO:0000256" key="4">
    <source>
        <dbReference type="ARBA" id="ARBA00022692"/>
    </source>
</evidence>
<feature type="domain" description="ABC transmembrane type-1" evidence="8">
    <location>
        <begin position="71"/>
        <end position="260"/>
    </location>
</feature>
<accession>A0AB73T3Q8</accession>
<sequence length="275" mass="31030">MNRKKIWGSVGYYFLTTLIAVIVMIPFFWMISTSLKSKGALMAMPIQWIPKEPTTKAYSQVFTMFPFLKAAGNSLFITFTYTLITVISASMAAFAFTKIKFPFSEKLFKVYLASMMIPTQVTLIPLFIIMNKLQLINKYPSVILPSLFRVFGIFLLVQNMRSLPDDFIEAAKIDGANLFRIYRKVILPLCMPTIATLCITTFMDCWNDYLWPLLMLTDKNKMTLTLALNSLNGQYGTAYNVLMAGSLLSMIPIILVYIIAQTQSKKGSIEGGVKG</sequence>
<dbReference type="CDD" id="cd06261">
    <property type="entry name" value="TM_PBP2"/>
    <property type="match status" value="1"/>
</dbReference>
<keyword evidence="5 7" id="KW-1133">Transmembrane helix</keyword>
<dbReference type="Gene3D" id="1.10.3720.10">
    <property type="entry name" value="MetI-like"/>
    <property type="match status" value="1"/>
</dbReference>
<dbReference type="GO" id="GO:0005886">
    <property type="term" value="C:plasma membrane"/>
    <property type="evidence" value="ECO:0007669"/>
    <property type="project" value="UniProtKB-SubCell"/>
</dbReference>
<comment type="similarity">
    <text evidence="7">Belongs to the binding-protein-dependent transport system permease family.</text>
</comment>
<evidence type="ECO:0000256" key="5">
    <source>
        <dbReference type="ARBA" id="ARBA00022989"/>
    </source>
</evidence>
<gene>
    <name evidence="9" type="ORF">C7383_107204</name>
</gene>
<evidence type="ECO:0000313" key="10">
    <source>
        <dbReference type="Proteomes" id="UP000245412"/>
    </source>
</evidence>
<feature type="transmembrane region" description="Helical" evidence="7">
    <location>
        <begin position="12"/>
        <end position="31"/>
    </location>
</feature>
<evidence type="ECO:0000256" key="6">
    <source>
        <dbReference type="ARBA" id="ARBA00023136"/>
    </source>
</evidence>
<dbReference type="AlphaFoldDB" id="A0AB73T3Q8"/>
<protein>
    <submittedName>
        <fullName evidence="9">Carbohydrate ABC transporter membrane protein 2 (CUT1 family)</fullName>
    </submittedName>
</protein>
<evidence type="ECO:0000256" key="7">
    <source>
        <dbReference type="RuleBase" id="RU363032"/>
    </source>
</evidence>
<dbReference type="PROSITE" id="PS50928">
    <property type="entry name" value="ABC_TM1"/>
    <property type="match status" value="1"/>
</dbReference>
<dbReference type="PANTHER" id="PTHR43744:SF12">
    <property type="entry name" value="ABC TRANSPORTER PERMEASE PROTEIN MG189-RELATED"/>
    <property type="match status" value="1"/>
</dbReference>
<dbReference type="GO" id="GO:0055085">
    <property type="term" value="P:transmembrane transport"/>
    <property type="evidence" value="ECO:0007669"/>
    <property type="project" value="InterPro"/>
</dbReference>
<dbReference type="SUPFAM" id="SSF161098">
    <property type="entry name" value="MetI-like"/>
    <property type="match status" value="1"/>
</dbReference>
<keyword evidence="3" id="KW-1003">Cell membrane</keyword>
<evidence type="ECO:0000259" key="8">
    <source>
        <dbReference type="PROSITE" id="PS50928"/>
    </source>
</evidence>
<proteinExistence type="inferred from homology"/>
<dbReference type="RefSeq" id="WP_109627068.1">
    <property type="nucleotide sequence ID" value="NZ_CABJAT010000004.1"/>
</dbReference>
<feature type="transmembrane region" description="Helical" evidence="7">
    <location>
        <begin position="142"/>
        <end position="160"/>
    </location>
</feature>